<feature type="domain" description="ABC transmembrane type-1" evidence="8">
    <location>
        <begin position="95"/>
        <end position="275"/>
    </location>
</feature>
<dbReference type="PROSITE" id="PS50928">
    <property type="entry name" value="ABC_TM1"/>
    <property type="match status" value="1"/>
</dbReference>
<dbReference type="Gene3D" id="1.10.3720.10">
    <property type="entry name" value="MetI-like"/>
    <property type="match status" value="1"/>
</dbReference>
<comment type="subcellular location">
    <subcellularLocation>
        <location evidence="1 7">Cell membrane</location>
        <topology evidence="1 7">Multi-pass membrane protein</topology>
    </subcellularLocation>
</comment>
<dbReference type="EMBL" id="CP031222">
    <property type="protein sequence ID" value="AXI02575.1"/>
    <property type="molecule type" value="Genomic_DNA"/>
</dbReference>
<evidence type="ECO:0000313" key="9">
    <source>
        <dbReference type="EMBL" id="AXI02575.1"/>
    </source>
</evidence>
<dbReference type="FunFam" id="1.10.3720.10:FF:000003">
    <property type="entry name" value="Aliphatic sulfonate ABC transporter permease"/>
    <property type="match status" value="1"/>
</dbReference>
<feature type="transmembrane region" description="Helical" evidence="7">
    <location>
        <begin position="135"/>
        <end position="155"/>
    </location>
</feature>
<keyword evidence="6 7" id="KW-0472">Membrane</keyword>
<keyword evidence="4 7" id="KW-0812">Transmembrane</keyword>
<name>A0A345P5L6_9GAMM</name>
<comment type="similarity">
    <text evidence="7">Belongs to the binding-protein-dependent transport system permease family.</text>
</comment>
<dbReference type="GO" id="GO:0042918">
    <property type="term" value="P:alkanesulfonate transmembrane transport"/>
    <property type="evidence" value="ECO:0007669"/>
    <property type="project" value="UniProtKB-ARBA"/>
</dbReference>
<dbReference type="SUPFAM" id="SSF161098">
    <property type="entry name" value="MetI-like"/>
    <property type="match status" value="1"/>
</dbReference>
<dbReference type="CDD" id="cd06261">
    <property type="entry name" value="TM_PBP2"/>
    <property type="match status" value="1"/>
</dbReference>
<protein>
    <submittedName>
        <fullName evidence="9">ABC transporter permease</fullName>
    </submittedName>
</protein>
<sequence length="292" mass="32522">MSQPKTTDLHYPSALQSLPLNKPLKRRRSFKFRIWIAKQSWVDGLLRLISPLVLLVLWEGASRIGWLPTQIIAAPSSIGGTLWKMITDGSLAGHLWISLQRAMLGLSIGVSIGTILALVAGLSRRGELVVDSPMQMLRTLPFLAVVPLFILWFGVGETPKIALIALGTTFPIYLSLFSGIRNLDYKLIEAAKTLELNRRETIWHVILPGALPSFFVGLRYSFGISWLGLVVVEQINATSGIGYLVNDARDFMRTDVIVICLLVYSVLGLTIDALVRWLERRALVWRTTFVGN</sequence>
<evidence type="ECO:0000256" key="1">
    <source>
        <dbReference type="ARBA" id="ARBA00004651"/>
    </source>
</evidence>
<evidence type="ECO:0000256" key="6">
    <source>
        <dbReference type="ARBA" id="ARBA00023136"/>
    </source>
</evidence>
<gene>
    <name evidence="9" type="ORF">HYN46_06885</name>
</gene>
<proteinExistence type="inferred from homology"/>
<evidence type="ECO:0000256" key="3">
    <source>
        <dbReference type="ARBA" id="ARBA00022475"/>
    </source>
</evidence>
<dbReference type="PANTHER" id="PTHR30151:SF38">
    <property type="entry name" value="ALIPHATIC SULFONATES TRANSPORT PERMEASE PROTEIN SSUC-RELATED"/>
    <property type="match status" value="1"/>
</dbReference>
<evidence type="ECO:0000256" key="7">
    <source>
        <dbReference type="RuleBase" id="RU363032"/>
    </source>
</evidence>
<accession>A0A345P5L6</accession>
<dbReference type="KEGG" id="mbah:HYN46_06885"/>
<dbReference type="InterPro" id="IPR035906">
    <property type="entry name" value="MetI-like_sf"/>
</dbReference>
<evidence type="ECO:0000256" key="5">
    <source>
        <dbReference type="ARBA" id="ARBA00022989"/>
    </source>
</evidence>
<feature type="transmembrane region" description="Helical" evidence="7">
    <location>
        <begin position="201"/>
        <end position="218"/>
    </location>
</feature>
<keyword evidence="5 7" id="KW-1133">Transmembrane helix</keyword>
<keyword evidence="2 7" id="KW-0813">Transport</keyword>
<dbReference type="RefSeq" id="WP_114898685.1">
    <property type="nucleotide sequence ID" value="NZ_CP031222.1"/>
</dbReference>
<feature type="transmembrane region" description="Helical" evidence="7">
    <location>
        <begin position="256"/>
        <end position="278"/>
    </location>
</feature>
<feature type="transmembrane region" description="Helical" evidence="7">
    <location>
        <begin position="102"/>
        <end position="123"/>
    </location>
</feature>
<organism evidence="9 10">
    <name type="scientific">Aquirhabdus parva</name>
    <dbReference type="NCBI Taxonomy" id="2283318"/>
    <lineage>
        <taxon>Bacteria</taxon>
        <taxon>Pseudomonadati</taxon>
        <taxon>Pseudomonadota</taxon>
        <taxon>Gammaproteobacteria</taxon>
        <taxon>Moraxellales</taxon>
        <taxon>Moraxellaceae</taxon>
        <taxon>Aquirhabdus</taxon>
    </lineage>
</organism>
<dbReference type="OrthoDB" id="8138334at2"/>
<dbReference type="InterPro" id="IPR000515">
    <property type="entry name" value="MetI-like"/>
</dbReference>
<dbReference type="GO" id="GO:0005886">
    <property type="term" value="C:plasma membrane"/>
    <property type="evidence" value="ECO:0007669"/>
    <property type="project" value="UniProtKB-SubCell"/>
</dbReference>
<dbReference type="AlphaFoldDB" id="A0A345P5L6"/>
<dbReference type="PANTHER" id="PTHR30151">
    <property type="entry name" value="ALKANE SULFONATE ABC TRANSPORTER-RELATED, MEMBRANE SUBUNIT"/>
    <property type="match status" value="1"/>
</dbReference>
<dbReference type="Pfam" id="PF00528">
    <property type="entry name" value="BPD_transp_1"/>
    <property type="match status" value="1"/>
</dbReference>
<feature type="transmembrane region" description="Helical" evidence="7">
    <location>
        <begin position="161"/>
        <end position="180"/>
    </location>
</feature>
<evidence type="ECO:0000256" key="2">
    <source>
        <dbReference type="ARBA" id="ARBA00022448"/>
    </source>
</evidence>
<keyword evidence="10" id="KW-1185">Reference proteome</keyword>
<evidence type="ECO:0000313" key="10">
    <source>
        <dbReference type="Proteomes" id="UP000253940"/>
    </source>
</evidence>
<dbReference type="Proteomes" id="UP000253940">
    <property type="component" value="Chromosome"/>
</dbReference>
<evidence type="ECO:0000256" key="4">
    <source>
        <dbReference type="ARBA" id="ARBA00022692"/>
    </source>
</evidence>
<reference evidence="9 10" key="1">
    <citation type="submission" date="2018-07" db="EMBL/GenBank/DDBJ databases">
        <title>Genome sequencing of Moraxellaceae gen. HYN0046.</title>
        <authorList>
            <person name="Kim M."/>
            <person name="Yi H."/>
        </authorList>
    </citation>
    <scope>NUCLEOTIDE SEQUENCE [LARGE SCALE GENOMIC DNA]</scope>
    <source>
        <strain evidence="9 10">HYN0046</strain>
    </source>
</reference>
<evidence type="ECO:0000259" key="8">
    <source>
        <dbReference type="PROSITE" id="PS50928"/>
    </source>
</evidence>
<keyword evidence="3" id="KW-1003">Cell membrane</keyword>